<organism evidence="11 12">
    <name type="scientific">Zygosaccharomyces bailii (strain CLIB 213 / ATCC 58445 / CBS 680 / BCRC 21525 / NBRC 1098 / NCYC 1416 / NRRL Y-2227)</name>
    <dbReference type="NCBI Taxonomy" id="1333698"/>
    <lineage>
        <taxon>Eukaryota</taxon>
        <taxon>Fungi</taxon>
        <taxon>Dikarya</taxon>
        <taxon>Ascomycota</taxon>
        <taxon>Saccharomycotina</taxon>
        <taxon>Saccharomycetes</taxon>
        <taxon>Saccharomycetales</taxon>
        <taxon>Saccharomycetaceae</taxon>
        <taxon>Zygosaccharomyces</taxon>
    </lineage>
</organism>
<evidence type="ECO:0000313" key="12">
    <source>
        <dbReference type="Proteomes" id="UP000019375"/>
    </source>
</evidence>
<keyword evidence="5" id="KW-0571">Peptide transport</keyword>
<keyword evidence="3" id="KW-0813">Transport</keyword>
<feature type="transmembrane region" description="Helical" evidence="10">
    <location>
        <begin position="687"/>
        <end position="709"/>
    </location>
</feature>
<feature type="transmembrane region" description="Helical" evidence="10">
    <location>
        <begin position="462"/>
        <end position="482"/>
    </location>
</feature>
<dbReference type="NCBIfam" id="TIGR00728">
    <property type="entry name" value="OPT_sfam"/>
    <property type="match status" value="1"/>
</dbReference>
<feature type="transmembrane region" description="Helical" evidence="10">
    <location>
        <begin position="408"/>
        <end position="434"/>
    </location>
</feature>
<comment type="similarity">
    <text evidence="2">Belongs to the oligopeptide OPT transporter family.</text>
</comment>
<keyword evidence="8 10" id="KW-0472">Membrane</keyword>
<feature type="region of interest" description="Disordered" evidence="9">
    <location>
        <begin position="1"/>
        <end position="35"/>
    </location>
</feature>
<evidence type="ECO:0000313" key="11">
    <source>
        <dbReference type="EMBL" id="CDF88707.1"/>
    </source>
</evidence>
<sequence length="785" mass="87633">MSLKSIPQVKEVEEPSMDSGGEEPEKSSNSLEPPLKDANDLEMNEVYCQNDDIDYRDGIGANPLTTSEVMDITLRDIDNVVNLEEGFEDLPACTLRMWILAMCLATVIAGVDTFFAFRFPAIAIGAIVAQLVAYPLGVLWARVVPKWRIPLGKVGSIELNPGKFNSKEHALIYLFTNTVISTGLLRNTQVEQVRYFDENVGIGRFILYDIVGFLIAWGLAGLSIPILVDREELIWPEVLSSCALMEALHAGTKSSFSDWKMSRFGFFVWAFVGSFVWYWVSDLILPFIADLGAFPSWCKPKNAVLGQVFGVKNGMGLLPISFDWSTISTLSNPLLTPVWAAGTIFASFVFWVWIVLPGLYYQDWWETAHLPLMSNSIFNKKGTTYTVQKVVTSDWKLDLEKYKAYSPVYLPIGFLLYLALGLGGFSSMMIMFFWKFKTEVWTPFKQHQSKPTAKYLPASTRVFQLIYLFSMAVGIGLGFAFVEGWHRDTQITSGGYIVSVVIGVVLFLPVALIESKSTFTLNMEGFFNIVSAFWFEGQPITSLYFLNFGYAIFQHAMHFTQGAKLGYYMKTPPRITVIVLFAAGIWSSLVTSSVTGFVLYHFPDVCTTDAKNNMTCKSQKTAFNTQIIWGLFGSHLFGGGGRYNFIMYFFLVGAGVSIVVIAMQLLRPKSQFWHRISPALLMSGAENIPTATGLHYGSWMVAVLLFNFIVHKRNSAWWRKYNLILASALDCGVAIAAIIVYFAVSYTGGSANYKWWGTTVVDAGCDDAGCPFKSKSTISLPKGLW</sequence>
<feature type="transmembrane region" description="Helical" evidence="10">
    <location>
        <begin position="121"/>
        <end position="141"/>
    </location>
</feature>
<keyword evidence="6" id="KW-0653">Protein transport</keyword>
<feature type="transmembrane region" description="Helical" evidence="10">
    <location>
        <begin position="533"/>
        <end position="553"/>
    </location>
</feature>
<evidence type="ECO:0000256" key="1">
    <source>
        <dbReference type="ARBA" id="ARBA00004141"/>
    </source>
</evidence>
<keyword evidence="12" id="KW-1185">Reference proteome</keyword>
<evidence type="ECO:0000256" key="7">
    <source>
        <dbReference type="ARBA" id="ARBA00022989"/>
    </source>
</evidence>
<evidence type="ECO:0000256" key="8">
    <source>
        <dbReference type="ARBA" id="ARBA00023136"/>
    </source>
</evidence>
<dbReference type="GO" id="GO:0015031">
    <property type="term" value="P:protein transport"/>
    <property type="evidence" value="ECO:0007669"/>
    <property type="project" value="UniProtKB-KW"/>
</dbReference>
<evidence type="ECO:0000256" key="5">
    <source>
        <dbReference type="ARBA" id="ARBA00022856"/>
    </source>
</evidence>
<reference evidence="12" key="1">
    <citation type="journal article" date="2013" name="Genome Announc.">
        <title>Genome sequence of the food spoilage yeast Zygosaccharomyces bailii CLIB 213(T).</title>
        <authorList>
            <person name="Galeote V."/>
            <person name="Bigey F."/>
            <person name="Devillers H."/>
            <person name="Neuveglise C."/>
            <person name="Dequin S."/>
        </authorList>
    </citation>
    <scope>NUCLEOTIDE SEQUENCE [LARGE SCALE GENOMIC DNA]</scope>
    <source>
        <strain evidence="12">CLIB 213 / ATCC 58445 / CBS 680 / CCRC 21525 / NBRC 1098 / NCYC 1416 / NRRL Y-2227</strain>
    </source>
</reference>
<keyword evidence="4 10" id="KW-0812">Transmembrane</keyword>
<dbReference type="Pfam" id="PF03169">
    <property type="entry name" value="OPT"/>
    <property type="match status" value="1"/>
</dbReference>
<dbReference type="EMBL" id="HG316455">
    <property type="protein sequence ID" value="CDF88707.1"/>
    <property type="molecule type" value="Genomic_DNA"/>
</dbReference>
<feature type="transmembrane region" description="Helical" evidence="10">
    <location>
        <begin position="97"/>
        <end position="115"/>
    </location>
</feature>
<name>A0A8J2T4D6_ZYGB2</name>
<feature type="transmembrane region" description="Helical" evidence="10">
    <location>
        <begin position="721"/>
        <end position="744"/>
    </location>
</feature>
<feature type="transmembrane region" description="Helical" evidence="10">
    <location>
        <begin position="338"/>
        <end position="361"/>
    </location>
</feature>
<dbReference type="OrthoDB" id="9986677at2759"/>
<feature type="transmembrane region" description="Helical" evidence="10">
    <location>
        <begin position="574"/>
        <end position="602"/>
    </location>
</feature>
<accession>A0A8J2T4D6</accession>
<dbReference type="InterPro" id="IPR004813">
    <property type="entry name" value="OPT"/>
</dbReference>
<protein>
    <submittedName>
        <fullName evidence="11">BN860_16578g1_1</fullName>
    </submittedName>
</protein>
<feature type="transmembrane region" description="Helical" evidence="10">
    <location>
        <begin position="205"/>
        <end position="227"/>
    </location>
</feature>
<evidence type="ECO:0000256" key="6">
    <source>
        <dbReference type="ARBA" id="ARBA00022927"/>
    </source>
</evidence>
<dbReference type="AlphaFoldDB" id="A0A8J2T4D6"/>
<feature type="transmembrane region" description="Helical" evidence="10">
    <location>
        <begin position="645"/>
        <end position="666"/>
    </location>
</feature>
<feature type="transmembrane region" description="Helical" evidence="10">
    <location>
        <begin position="494"/>
        <end position="513"/>
    </location>
</feature>
<dbReference type="GO" id="GO:0035673">
    <property type="term" value="F:oligopeptide transmembrane transporter activity"/>
    <property type="evidence" value="ECO:0007669"/>
    <property type="project" value="InterPro"/>
</dbReference>
<feature type="transmembrane region" description="Helical" evidence="10">
    <location>
        <begin position="264"/>
        <end position="280"/>
    </location>
</feature>
<comment type="subcellular location">
    <subcellularLocation>
        <location evidence="1">Membrane</location>
        <topology evidence="1">Multi-pass membrane protein</topology>
    </subcellularLocation>
</comment>
<keyword evidence="7 10" id="KW-1133">Transmembrane helix</keyword>
<evidence type="ECO:0000256" key="2">
    <source>
        <dbReference type="ARBA" id="ARBA00008807"/>
    </source>
</evidence>
<evidence type="ECO:0000256" key="10">
    <source>
        <dbReference type="SAM" id="Phobius"/>
    </source>
</evidence>
<dbReference type="GO" id="GO:0016020">
    <property type="term" value="C:membrane"/>
    <property type="evidence" value="ECO:0007669"/>
    <property type="project" value="UniProtKB-SubCell"/>
</dbReference>
<proteinExistence type="inferred from homology"/>
<dbReference type="Proteomes" id="UP000019375">
    <property type="component" value="Unassembled WGS sequence"/>
</dbReference>
<evidence type="ECO:0000256" key="3">
    <source>
        <dbReference type="ARBA" id="ARBA00022448"/>
    </source>
</evidence>
<evidence type="ECO:0000256" key="9">
    <source>
        <dbReference type="SAM" id="MobiDB-lite"/>
    </source>
</evidence>
<evidence type="ECO:0000256" key="4">
    <source>
        <dbReference type="ARBA" id="ARBA00022692"/>
    </source>
</evidence>
<gene>
    <name evidence="11" type="ORF">BN860_16578g</name>
</gene>
<dbReference type="PANTHER" id="PTHR22601">
    <property type="entry name" value="ISP4 LIKE PROTEIN"/>
    <property type="match status" value="1"/>
</dbReference>
<dbReference type="InterPro" id="IPR004648">
    <property type="entry name" value="Oligpept_transpt"/>
</dbReference>